<sequence length="58" mass="5953">TVDELESEGGAALIVHSDRDNLAHIPERYASDGPDEDTLGTGDAGDRLACAVLGQDGS</sequence>
<accession>A0ABT5TT93</accession>
<dbReference type="Gene3D" id="2.60.40.200">
    <property type="entry name" value="Superoxide dismutase, copper/zinc binding domain"/>
    <property type="match status" value="1"/>
</dbReference>
<organism evidence="2 3">
    <name type="scientific">Georgenia halotolerans</name>
    <dbReference type="NCBI Taxonomy" id="3028317"/>
    <lineage>
        <taxon>Bacteria</taxon>
        <taxon>Bacillati</taxon>
        <taxon>Actinomycetota</taxon>
        <taxon>Actinomycetes</taxon>
        <taxon>Micrococcales</taxon>
        <taxon>Bogoriellaceae</taxon>
        <taxon>Georgenia</taxon>
    </lineage>
</organism>
<evidence type="ECO:0000313" key="3">
    <source>
        <dbReference type="Proteomes" id="UP001165561"/>
    </source>
</evidence>
<protein>
    <submittedName>
        <fullName evidence="2">Superoxide dismutase family protein</fullName>
    </submittedName>
</protein>
<evidence type="ECO:0000256" key="1">
    <source>
        <dbReference type="ARBA" id="ARBA00010457"/>
    </source>
</evidence>
<keyword evidence="3" id="KW-1185">Reference proteome</keyword>
<dbReference type="Proteomes" id="UP001165561">
    <property type="component" value="Unassembled WGS sequence"/>
</dbReference>
<gene>
    <name evidence="2" type="ORF">PU560_02160</name>
</gene>
<dbReference type="SUPFAM" id="SSF49329">
    <property type="entry name" value="Cu,Zn superoxide dismutase-like"/>
    <property type="match status" value="1"/>
</dbReference>
<comment type="similarity">
    <text evidence="1">Belongs to the Cu-Zn superoxide dismutase family.</text>
</comment>
<dbReference type="InterPro" id="IPR036423">
    <property type="entry name" value="SOD-like_Cu/Zn_dom_sf"/>
</dbReference>
<name>A0ABT5TT93_9MICO</name>
<comment type="caution">
    <text evidence="2">The sequence shown here is derived from an EMBL/GenBank/DDBJ whole genome shotgun (WGS) entry which is preliminary data.</text>
</comment>
<feature type="non-terminal residue" evidence="2">
    <location>
        <position position="1"/>
    </location>
</feature>
<reference evidence="2" key="1">
    <citation type="submission" date="2023-02" db="EMBL/GenBank/DDBJ databases">
        <title>Georgenia sp.10Sc9-8, isolated from a soil sample collected from the Taklamakan desert.</title>
        <authorList>
            <person name="Liu S."/>
        </authorList>
    </citation>
    <scope>NUCLEOTIDE SEQUENCE</scope>
    <source>
        <strain evidence="2">10Sc9-8</strain>
    </source>
</reference>
<proteinExistence type="inferred from homology"/>
<dbReference type="EMBL" id="JARACI010000386">
    <property type="protein sequence ID" value="MDD9205268.1"/>
    <property type="molecule type" value="Genomic_DNA"/>
</dbReference>
<evidence type="ECO:0000313" key="2">
    <source>
        <dbReference type="EMBL" id="MDD9205268.1"/>
    </source>
</evidence>